<dbReference type="SMART" id="SM00342">
    <property type="entry name" value="HTH_ARAC"/>
    <property type="match status" value="1"/>
</dbReference>
<dbReference type="PANTHER" id="PTHR11019">
    <property type="entry name" value="HTH-TYPE TRANSCRIPTIONAL REGULATOR NIMR"/>
    <property type="match status" value="1"/>
</dbReference>
<gene>
    <name evidence="7" type="ORF">NB645_03670</name>
    <name evidence="6" type="ORF">NB646_04780</name>
</gene>
<feature type="domain" description="HTH araC/xylS-type" evidence="5">
    <location>
        <begin position="160"/>
        <end position="257"/>
    </location>
</feature>
<dbReference type="EMBL" id="CP098251">
    <property type="protein sequence ID" value="WAV92035.1"/>
    <property type="molecule type" value="Genomic_DNA"/>
</dbReference>
<dbReference type="RefSeq" id="WP_269265385.1">
    <property type="nucleotide sequence ID" value="NZ_CP098248.1"/>
</dbReference>
<dbReference type="Proteomes" id="UP001164794">
    <property type="component" value="Chromosome"/>
</dbReference>
<accession>A0A9E9LN02</accession>
<keyword evidence="2" id="KW-0805">Transcription regulation</keyword>
<sequence length="259" mass="28690">MSSYFLLHGQRFSLSTFTVPAKIVPPGHGQNEVWLVYLRAGLLVVEDDRGFWSVSPGQVAFFPPGCRYEIEACGCISGVAVSLAPGLCVGLPEISCAMTVSGFVPMILERAVTWQQKGGAGIFQPLDPRQERLLQVLLDELHTGSQELGRLLLPKGKMLNDIAREILNNPGERKGIEEWASCMDISSRSISRHFSRETGMTFAQWRQVASLLVARKRLAQGENVQHVSQSVGYENVSAFIASFKRVYGITPAQFRQMFD</sequence>
<dbReference type="PRINTS" id="PR00032">
    <property type="entry name" value="HTHARAC"/>
</dbReference>
<dbReference type="Pfam" id="PF12833">
    <property type="entry name" value="HTH_18"/>
    <property type="match status" value="1"/>
</dbReference>
<dbReference type="AlphaFoldDB" id="A0A9E9LN02"/>
<proteinExistence type="predicted"/>
<evidence type="ECO:0000256" key="4">
    <source>
        <dbReference type="ARBA" id="ARBA00023163"/>
    </source>
</evidence>
<protein>
    <submittedName>
        <fullName evidence="6">AraC family transcriptional regulator</fullName>
    </submittedName>
</protein>
<keyword evidence="8" id="KW-1185">Reference proteome</keyword>
<keyword evidence="4" id="KW-0804">Transcription</keyword>
<dbReference type="Gene3D" id="1.10.10.60">
    <property type="entry name" value="Homeodomain-like"/>
    <property type="match status" value="1"/>
</dbReference>
<evidence type="ECO:0000256" key="3">
    <source>
        <dbReference type="ARBA" id="ARBA00023125"/>
    </source>
</evidence>
<dbReference type="InterPro" id="IPR009057">
    <property type="entry name" value="Homeodomain-like_sf"/>
</dbReference>
<dbReference type="PROSITE" id="PS01124">
    <property type="entry name" value="HTH_ARAC_FAMILY_2"/>
    <property type="match status" value="1"/>
</dbReference>
<evidence type="ECO:0000313" key="6">
    <source>
        <dbReference type="EMBL" id="WAV92035.1"/>
    </source>
</evidence>
<reference evidence="6" key="2">
    <citation type="journal article" date="2022" name="Front. Microbiol.">
        <title>New perspectives on an old grouping: The genomic and phenotypic variability of Oxalobacter formigenes and the implications for calcium oxalate stone prevention.</title>
        <authorList>
            <person name="Chmiel J.A."/>
            <person name="Carr C."/>
            <person name="Stuivenberg G.A."/>
            <person name="Venema R."/>
            <person name="Chanyi R.M."/>
            <person name="Al K.F."/>
            <person name="Giguere D."/>
            <person name="Say H."/>
            <person name="Akouris P.P."/>
            <person name="Dominguez Romero S.A."/>
            <person name="Kwong A."/>
            <person name="Tai V."/>
            <person name="Koval S.F."/>
            <person name="Razvi H."/>
            <person name="Bjazevic J."/>
            <person name="Burton J.P."/>
        </authorList>
    </citation>
    <scope>NUCLEOTIDE SEQUENCE</scope>
    <source>
        <strain evidence="6">OxK</strain>
    </source>
</reference>
<evidence type="ECO:0000313" key="7">
    <source>
        <dbReference type="EMBL" id="WAV97836.1"/>
    </source>
</evidence>
<evidence type="ECO:0000259" key="5">
    <source>
        <dbReference type="PROSITE" id="PS01124"/>
    </source>
</evidence>
<evidence type="ECO:0000313" key="8">
    <source>
        <dbReference type="Proteomes" id="UP001164794"/>
    </source>
</evidence>
<dbReference type="InterPro" id="IPR011051">
    <property type="entry name" value="RmlC_Cupin_sf"/>
</dbReference>
<name>A0A9E9LN02_9BURK</name>
<evidence type="ECO:0000256" key="1">
    <source>
        <dbReference type="ARBA" id="ARBA00022491"/>
    </source>
</evidence>
<dbReference type="InterPro" id="IPR018060">
    <property type="entry name" value="HTH_AraC"/>
</dbReference>
<dbReference type="Proteomes" id="UP001164819">
    <property type="component" value="Chromosome"/>
</dbReference>
<dbReference type="SUPFAM" id="SSF46689">
    <property type="entry name" value="Homeodomain-like"/>
    <property type="match status" value="2"/>
</dbReference>
<dbReference type="FunFam" id="1.10.10.60:FF:000132">
    <property type="entry name" value="AraC family transcriptional regulator"/>
    <property type="match status" value="1"/>
</dbReference>
<dbReference type="InterPro" id="IPR020449">
    <property type="entry name" value="Tscrpt_reg_AraC-type_HTH"/>
</dbReference>
<keyword evidence="3" id="KW-0238">DNA-binding</keyword>
<dbReference type="PANTHER" id="PTHR11019:SF159">
    <property type="entry name" value="TRANSCRIPTIONAL REGULATOR-RELATED"/>
    <property type="match status" value="1"/>
</dbReference>
<organism evidence="6">
    <name type="scientific">Oxalobacter aliiformigenes</name>
    <dbReference type="NCBI Taxonomy" id="2946593"/>
    <lineage>
        <taxon>Bacteria</taxon>
        <taxon>Pseudomonadati</taxon>
        <taxon>Pseudomonadota</taxon>
        <taxon>Betaproteobacteria</taxon>
        <taxon>Burkholderiales</taxon>
        <taxon>Oxalobacteraceae</taxon>
        <taxon>Oxalobacter</taxon>
    </lineage>
</organism>
<reference evidence="7" key="1">
    <citation type="journal article" date="2022" name="Front. Microbiol.">
        <title>New perspectives on an old grouping: The genomic and phenotypic variability of Oxalobacter formigenes and the implications for calcium oxalate stone prevention.</title>
        <authorList>
            <person name="Chmiel J.A."/>
            <person name="Carr C."/>
            <person name="Stuivenberg G.A."/>
            <person name="Venema R."/>
            <person name="Chanyi R.M."/>
            <person name="Al K.F."/>
            <person name="Giguere D."/>
            <person name="Say H."/>
            <person name="Akouris P.P."/>
            <person name="Dominguez Romero S.A."/>
            <person name="Kwong A."/>
            <person name="Tai V."/>
            <person name="Koval S.F."/>
            <person name="Razvi H."/>
            <person name="Bjazevic J."/>
            <person name="Burton J.P."/>
        </authorList>
    </citation>
    <scope>NUCLEOTIDE SEQUENCE</scope>
    <source>
        <strain evidence="7">HOxNP-1</strain>
    </source>
</reference>
<evidence type="ECO:0000256" key="2">
    <source>
        <dbReference type="ARBA" id="ARBA00023015"/>
    </source>
</evidence>
<dbReference type="EMBL" id="CP098248">
    <property type="protein sequence ID" value="WAV97836.1"/>
    <property type="molecule type" value="Genomic_DNA"/>
</dbReference>
<keyword evidence="1" id="KW-0678">Repressor</keyword>
<dbReference type="GO" id="GO:0043565">
    <property type="term" value="F:sequence-specific DNA binding"/>
    <property type="evidence" value="ECO:0007669"/>
    <property type="project" value="InterPro"/>
</dbReference>
<dbReference type="SUPFAM" id="SSF51182">
    <property type="entry name" value="RmlC-like cupins"/>
    <property type="match status" value="1"/>
</dbReference>
<dbReference type="GO" id="GO:0003700">
    <property type="term" value="F:DNA-binding transcription factor activity"/>
    <property type="evidence" value="ECO:0007669"/>
    <property type="project" value="InterPro"/>
</dbReference>